<evidence type="ECO:0000256" key="2">
    <source>
        <dbReference type="ARBA" id="ARBA00023015"/>
    </source>
</evidence>
<dbReference type="SUPFAM" id="SSF46785">
    <property type="entry name" value="Winged helix' DNA-binding domain"/>
    <property type="match status" value="1"/>
</dbReference>
<dbReference type="GeneID" id="66855920"/>
<dbReference type="CDD" id="cd08460">
    <property type="entry name" value="PBP2_DntR_like_1"/>
    <property type="match status" value="1"/>
</dbReference>
<dbReference type="InterPro" id="IPR050389">
    <property type="entry name" value="LysR-type_TF"/>
</dbReference>
<accession>A0A8A1UMR3</accession>
<evidence type="ECO:0000256" key="4">
    <source>
        <dbReference type="ARBA" id="ARBA00023163"/>
    </source>
</evidence>
<dbReference type="RefSeq" id="WP_030184549.1">
    <property type="nucleotide sequence ID" value="NZ_CP048261.1"/>
</dbReference>
<dbReference type="Pfam" id="PF03466">
    <property type="entry name" value="LysR_substrate"/>
    <property type="match status" value="1"/>
</dbReference>
<dbReference type="PROSITE" id="PS50931">
    <property type="entry name" value="HTH_LYSR"/>
    <property type="match status" value="1"/>
</dbReference>
<reference evidence="7" key="2">
    <citation type="submission" date="2020-01" db="EMBL/GenBank/DDBJ databases">
        <authorList>
            <person name="Algora L."/>
            <person name="Schniete J.K."/>
            <person name="MacFadyen A."/>
            <person name="Hoskisson P.A."/>
            <person name="Hunter I.S."/>
            <person name="Herron P.R."/>
        </authorList>
    </citation>
    <scope>NUCLEOTIDE SEQUENCE</scope>
    <source>
        <strain evidence="7">ATCC 10970</strain>
    </source>
</reference>
<evidence type="ECO:0000313" key="8">
    <source>
        <dbReference type="Proteomes" id="UP000011074"/>
    </source>
</evidence>
<dbReference type="InterPro" id="IPR000847">
    <property type="entry name" value="LysR_HTH_N"/>
</dbReference>
<dbReference type="InterPro" id="IPR005119">
    <property type="entry name" value="LysR_subst-bd"/>
</dbReference>
<dbReference type="InterPro" id="IPR036388">
    <property type="entry name" value="WH-like_DNA-bd_sf"/>
</dbReference>
<keyword evidence="3" id="KW-0238">DNA-binding</keyword>
<feature type="domain" description="HTH lysR-type" evidence="6">
    <location>
        <begin position="8"/>
        <end position="65"/>
    </location>
</feature>
<dbReference type="PANTHER" id="PTHR30118">
    <property type="entry name" value="HTH-TYPE TRANSCRIPTIONAL REGULATOR LEUO-RELATED"/>
    <property type="match status" value="1"/>
</dbReference>
<dbReference type="Gene3D" id="1.10.10.10">
    <property type="entry name" value="Winged helix-like DNA-binding domain superfamily/Winged helix DNA-binding domain"/>
    <property type="match status" value="1"/>
</dbReference>
<dbReference type="Gene3D" id="3.40.190.10">
    <property type="entry name" value="Periplasmic binding protein-like II"/>
    <property type="match status" value="2"/>
</dbReference>
<evidence type="ECO:0000259" key="6">
    <source>
        <dbReference type="PROSITE" id="PS50931"/>
    </source>
</evidence>
<evidence type="ECO:0000256" key="3">
    <source>
        <dbReference type="ARBA" id="ARBA00023125"/>
    </source>
</evidence>
<protein>
    <submittedName>
        <fullName evidence="7">LysR family transcriptional regulator</fullName>
    </submittedName>
</protein>
<name>A0A8A1UMR3_STRR1</name>
<reference evidence="7" key="1">
    <citation type="submission" date="2012-12" db="EMBL/GenBank/DDBJ databases">
        <authorList>
            <person name="Pethick F.E."/>
            <person name="MacFadyen A.C."/>
            <person name="Tang Z."/>
            <person name="Sangal V."/>
            <person name="Tze-Tze L."/>
            <person name="Chu J."/>
            <person name="Guo M."/>
            <person name="Kirby R."/>
            <person name="Hoskisson P.A."/>
            <person name="Herron P.R."/>
            <person name="Hunter I.S."/>
        </authorList>
    </citation>
    <scope>NUCLEOTIDE SEQUENCE</scope>
    <source>
        <strain evidence="7">ATCC 10970</strain>
    </source>
</reference>
<organism evidence="7 8">
    <name type="scientific">Streptomyces rimosus subsp. rimosus (strain ATCC 10970 / DSM 40260 / JCM 4667 / NRRL 2234)</name>
    <dbReference type="NCBI Taxonomy" id="1265868"/>
    <lineage>
        <taxon>Bacteria</taxon>
        <taxon>Bacillati</taxon>
        <taxon>Actinomycetota</taxon>
        <taxon>Actinomycetes</taxon>
        <taxon>Kitasatosporales</taxon>
        <taxon>Streptomycetaceae</taxon>
        <taxon>Streptomyces</taxon>
    </lineage>
</organism>
<proteinExistence type="inferred from homology"/>
<dbReference type="EMBL" id="CP048261">
    <property type="protein sequence ID" value="QST81833.1"/>
    <property type="molecule type" value="Genomic_DNA"/>
</dbReference>
<evidence type="ECO:0000256" key="5">
    <source>
        <dbReference type="SAM" id="MobiDB-lite"/>
    </source>
</evidence>
<dbReference type="GO" id="GO:0003700">
    <property type="term" value="F:DNA-binding transcription factor activity"/>
    <property type="evidence" value="ECO:0007669"/>
    <property type="project" value="InterPro"/>
</dbReference>
<dbReference type="AlphaFoldDB" id="A0A8A1UMR3"/>
<dbReference type="InterPro" id="IPR036390">
    <property type="entry name" value="WH_DNA-bd_sf"/>
</dbReference>
<gene>
    <name evidence="7" type="ORF">SRIM_018175</name>
</gene>
<dbReference type="GO" id="GO:0003677">
    <property type="term" value="F:DNA binding"/>
    <property type="evidence" value="ECO:0007669"/>
    <property type="project" value="UniProtKB-KW"/>
</dbReference>
<keyword evidence="4" id="KW-0804">Transcription</keyword>
<dbReference type="Pfam" id="PF00126">
    <property type="entry name" value="HTH_1"/>
    <property type="match status" value="1"/>
</dbReference>
<dbReference type="SUPFAM" id="SSF53850">
    <property type="entry name" value="Periplasmic binding protein-like II"/>
    <property type="match status" value="1"/>
</dbReference>
<evidence type="ECO:0000256" key="1">
    <source>
        <dbReference type="ARBA" id="ARBA00009437"/>
    </source>
</evidence>
<reference evidence="7" key="3">
    <citation type="journal article" date="2021" name="bioRxiv">
        <title>Bilateral symmetry of linear streptomycete chromosomes.</title>
        <authorList>
            <person name="Algora-Gallardo L."/>
            <person name="Schniete J.K."/>
            <person name="Mark D.R."/>
            <person name="Hunter I.S."/>
            <person name="Herron P.R."/>
        </authorList>
    </citation>
    <scope>NUCLEOTIDE SEQUENCE</scope>
    <source>
        <strain evidence="7">ATCC 10970</strain>
    </source>
</reference>
<comment type="similarity">
    <text evidence="1">Belongs to the LysR transcriptional regulatory family.</text>
</comment>
<evidence type="ECO:0000313" key="7">
    <source>
        <dbReference type="EMBL" id="QST81833.1"/>
    </source>
</evidence>
<dbReference type="PANTHER" id="PTHR30118:SF15">
    <property type="entry name" value="TRANSCRIPTIONAL REGULATORY PROTEIN"/>
    <property type="match status" value="1"/>
</dbReference>
<sequence length="334" mass="36009">MPLVQTKVDLNLLVALDALLEECSVTGAADRLRVSEPAMSRTLGRIRKAIGDPVLVRAGHAMQPTPRALDMRDEVREVVRRARAVLAPTGVLAPETLERTFTITANDAMVTSVGDHLVSCVEEAAPGVTLRFLAEPAGDHAWLRDGGTDLEMGVLGPLPPEARTERLATDHHVLVMSPGHPLAEGELTAERVAAARHIVTSRRGRTTGPLDEALAGHGLSRRVAVTAPTFAATLLMLVSRHDMAGLLPWRQYRRGIHALGLVARELPVPLPPVELAMAWHPRDAADPAHTWLRARVRDSVRAVLGTDTAPDAGQNPRETPARSTPAPKAYETEE</sequence>
<keyword evidence="2" id="KW-0805">Transcription regulation</keyword>
<feature type="region of interest" description="Disordered" evidence="5">
    <location>
        <begin position="303"/>
        <end position="334"/>
    </location>
</feature>
<dbReference type="Proteomes" id="UP000011074">
    <property type="component" value="Chromosome"/>
</dbReference>